<feature type="region of interest" description="Disordered" evidence="1">
    <location>
        <begin position="514"/>
        <end position="568"/>
    </location>
</feature>
<feature type="compositionally biased region" description="Polar residues" evidence="1">
    <location>
        <begin position="649"/>
        <end position="658"/>
    </location>
</feature>
<accession>A0A1Y2F2A7</accession>
<sequence length="971" mass="103350">MSFLMRKKSSAGLQGLQDDPFLITTSSVVPKGSFSAPTFDRFLVGEDGRDAFTERNGRAAGEGGLGKKLRSFPWGGKKQLTPIDASLAPPPSPGLAVPGSPSSVYSSSSLNSPDSPGGSSIRNSTLAAFPVPPSTSTPSPSAPKQHATAFIAPHVGVSTSDSVSTVSTFKSSSSFASSNLFHNTDEWESGSEATSMSITSSPESSSKDSTGETKAQRMWRVKGLADSPLKHRGQQEGGLRVVEEEDETESRRNSTPIPRMVAAMLADPETPPRAKRYSASESKPSPTSPPLDLGYERMLRALRGQVTPSPPASPEGSRDADDEDDSPTQGAAAARLFPSNDSLSGALGPKTRIPSIRFEGISMDAVFAQVEKNMKGSPKASKEQKATRRRTRVLSMYRPMSFGGEVESTEKEKAIAEEEEEPIVFDSNTLSPSASDLDALRCTSTTPTPERPMDVARPRPYPRRTSSRPAPLDVEAANAFPTLEALAAASPAESFASFASPPLSGAFAVPHHAAPRDLFSPTSPTFSLAPSPTFATSPKSPSPPPASSPRLAEPFVPSPTPSSTSTFRSSSVIPEVCIFPPSLDDVHGEWEAPINQAAQPGPTKVVVLPPKRLVRASTRAAPKKAGERRTYIPPPPQDKENYTPPHSPALSTTSTIHTPVQPYSVIDARRLSSNSPLSVRQSDAEDSSDCEETLHNMLMRLNRPHTPPAGSAGASLTASALEQHTTQQASVSLLERRLRVPSYDGPSITVTDTDLEFEEMERERERFEQEQDAEGWTSASTSNDGGRRGKKAYESDDSRFSDAPLSIMIPKLRLTAPHNPADVPLPLSPVVTSCPTMATINESPIITITPEEPSVEDLDPIEQEINATLASIEQSPSLNSFASSSSSSSFASARAASDRSSLAYAKTPPESPRIPRSRTTSSDLASILSEATTDSELEGDGDSVYTAELGVVMMGQRVSCAYDVGYIGVAM</sequence>
<feature type="region of interest" description="Disordered" evidence="1">
    <location>
        <begin position="186"/>
        <end position="353"/>
    </location>
</feature>
<evidence type="ECO:0000313" key="3">
    <source>
        <dbReference type="Proteomes" id="UP000193467"/>
    </source>
</evidence>
<feature type="region of interest" description="Disordered" evidence="1">
    <location>
        <begin position="373"/>
        <end position="475"/>
    </location>
</feature>
<dbReference type="Proteomes" id="UP000193467">
    <property type="component" value="Unassembled WGS sequence"/>
</dbReference>
<feature type="region of interest" description="Disordered" evidence="1">
    <location>
        <begin position="80"/>
        <end position="145"/>
    </location>
</feature>
<feature type="compositionally biased region" description="Low complexity" evidence="1">
    <location>
        <begin position="194"/>
        <end position="204"/>
    </location>
</feature>
<feature type="compositionally biased region" description="Low complexity" evidence="1">
    <location>
        <begin position="94"/>
        <end position="120"/>
    </location>
</feature>
<evidence type="ECO:0000256" key="1">
    <source>
        <dbReference type="SAM" id="MobiDB-lite"/>
    </source>
</evidence>
<feature type="compositionally biased region" description="Basic and acidic residues" evidence="1">
    <location>
        <begin position="785"/>
        <end position="797"/>
    </location>
</feature>
<organism evidence="2 3">
    <name type="scientific">Leucosporidium creatinivorum</name>
    <dbReference type="NCBI Taxonomy" id="106004"/>
    <lineage>
        <taxon>Eukaryota</taxon>
        <taxon>Fungi</taxon>
        <taxon>Dikarya</taxon>
        <taxon>Basidiomycota</taxon>
        <taxon>Pucciniomycotina</taxon>
        <taxon>Microbotryomycetes</taxon>
        <taxon>Leucosporidiales</taxon>
        <taxon>Leucosporidium</taxon>
    </lineage>
</organism>
<feature type="region of interest" description="Disordered" evidence="1">
    <location>
        <begin position="760"/>
        <end position="797"/>
    </location>
</feature>
<feature type="compositionally biased region" description="Low complexity" evidence="1">
    <location>
        <begin position="529"/>
        <end position="539"/>
    </location>
</feature>
<comment type="caution">
    <text evidence="2">The sequence shown here is derived from an EMBL/GenBank/DDBJ whole genome shotgun (WGS) entry which is preliminary data.</text>
</comment>
<protein>
    <submittedName>
        <fullName evidence="2">Uncharacterized protein</fullName>
    </submittedName>
</protein>
<name>A0A1Y2F2A7_9BASI</name>
<dbReference type="InParanoid" id="A0A1Y2F2A7"/>
<feature type="region of interest" description="Disordered" evidence="1">
    <location>
        <begin position="617"/>
        <end position="658"/>
    </location>
</feature>
<reference evidence="2 3" key="1">
    <citation type="submission" date="2016-07" db="EMBL/GenBank/DDBJ databases">
        <title>Pervasive Adenine N6-methylation of Active Genes in Fungi.</title>
        <authorList>
            <consortium name="DOE Joint Genome Institute"/>
            <person name="Mondo S.J."/>
            <person name="Dannebaum R.O."/>
            <person name="Kuo R.C."/>
            <person name="Labutti K."/>
            <person name="Haridas S."/>
            <person name="Kuo A."/>
            <person name="Salamov A."/>
            <person name="Ahrendt S.R."/>
            <person name="Lipzen A."/>
            <person name="Sullivan W."/>
            <person name="Andreopoulos W.B."/>
            <person name="Clum A."/>
            <person name="Lindquist E."/>
            <person name="Daum C."/>
            <person name="Ramamoorthy G.K."/>
            <person name="Gryganskyi A."/>
            <person name="Culley D."/>
            <person name="Magnuson J.K."/>
            <person name="James T.Y."/>
            <person name="O'Malley M.A."/>
            <person name="Stajich J.E."/>
            <person name="Spatafora J.W."/>
            <person name="Visel A."/>
            <person name="Grigoriev I.V."/>
        </authorList>
    </citation>
    <scope>NUCLEOTIDE SEQUENCE [LARGE SCALE GENOMIC DNA]</scope>
    <source>
        <strain evidence="2 3">62-1032</strain>
    </source>
</reference>
<keyword evidence="3" id="KW-1185">Reference proteome</keyword>
<dbReference type="AlphaFoldDB" id="A0A1Y2F2A7"/>
<feature type="region of interest" description="Disordered" evidence="1">
    <location>
        <begin position="901"/>
        <end position="923"/>
    </location>
</feature>
<dbReference type="EMBL" id="MCGR01000031">
    <property type="protein sequence ID" value="ORY77624.1"/>
    <property type="molecule type" value="Genomic_DNA"/>
</dbReference>
<proteinExistence type="predicted"/>
<feature type="compositionally biased region" description="Basic and acidic residues" evidence="1">
    <location>
        <begin position="205"/>
        <end position="215"/>
    </location>
</feature>
<gene>
    <name evidence="2" type="ORF">BCR35DRAFT_305390</name>
</gene>
<dbReference type="OrthoDB" id="2537828at2759"/>
<evidence type="ECO:0000313" key="2">
    <source>
        <dbReference type="EMBL" id="ORY77624.1"/>
    </source>
</evidence>